<name>A0ABU2QBX1_9ACTN</name>
<proteinExistence type="predicted"/>
<sequence>MLSPTRRWFLGAGALISAGLTGCGANEPSPRRRTLTALVPDDGGVRVIEAAAERYSRSSGTSVRLRRVPPDAYEAELGAALDGDAGVPDLVFHWGSGSIRTAAEEYRVTDLHDLMLDRPELGRSYLPAALTGGHVNERPYGVPVRGTRPVLLFYDRTLFAGLGLRPPADWTTLRRAAARLTKAGVTPFALAGADPSAELMWLAYLVERHGGPEVFGRIQAGDYTQWDHPAVLRAAREVRSLAEDGAFGDDFADASATAGSATARFARGRAAMHLMDSREHAALVDRFPAFARGQLGWLPFPAVEGGKGDPKNLIGTPAGYLSAGDLTGGRGEVLDFLEEFSTPEHTDALLAAGEVPVTVAAARRLGASPHPEFTRFQYELVRDAPVFTLNWEQAVHPVWRAALRGEVADLFAGRSTPRGFVRNLRERRVAAAQPG</sequence>
<dbReference type="InterPro" id="IPR050490">
    <property type="entry name" value="Bact_solute-bd_prot1"/>
</dbReference>
<evidence type="ECO:0000313" key="1">
    <source>
        <dbReference type="EMBL" id="MDT0401933.1"/>
    </source>
</evidence>
<dbReference type="SUPFAM" id="SSF53850">
    <property type="entry name" value="Periplasmic binding protein-like II"/>
    <property type="match status" value="1"/>
</dbReference>
<dbReference type="Proteomes" id="UP001180503">
    <property type="component" value="Unassembled WGS sequence"/>
</dbReference>
<dbReference type="PANTHER" id="PTHR43649:SF14">
    <property type="entry name" value="BLR3389 PROTEIN"/>
    <property type="match status" value="1"/>
</dbReference>
<dbReference type="PROSITE" id="PS51257">
    <property type="entry name" value="PROKAR_LIPOPROTEIN"/>
    <property type="match status" value="1"/>
</dbReference>
<dbReference type="PANTHER" id="PTHR43649">
    <property type="entry name" value="ARABINOSE-BINDING PROTEIN-RELATED"/>
    <property type="match status" value="1"/>
</dbReference>
<organism evidence="1 2">
    <name type="scientific">Streptomyces edwardsiae</name>
    <dbReference type="NCBI Taxonomy" id="3075527"/>
    <lineage>
        <taxon>Bacteria</taxon>
        <taxon>Bacillati</taxon>
        <taxon>Actinomycetota</taxon>
        <taxon>Actinomycetes</taxon>
        <taxon>Kitasatosporales</taxon>
        <taxon>Streptomycetaceae</taxon>
        <taxon>Streptomyces</taxon>
    </lineage>
</organism>
<accession>A0ABU2QBX1</accession>
<dbReference type="Pfam" id="PF01547">
    <property type="entry name" value="SBP_bac_1"/>
    <property type="match status" value="1"/>
</dbReference>
<gene>
    <name evidence="1" type="ORF">RM528_08685</name>
</gene>
<dbReference type="Gene3D" id="3.40.190.10">
    <property type="entry name" value="Periplasmic binding protein-like II"/>
    <property type="match status" value="2"/>
</dbReference>
<dbReference type="InterPro" id="IPR006059">
    <property type="entry name" value="SBP"/>
</dbReference>
<protein>
    <submittedName>
        <fullName evidence="1">Extracellular solute-binding protein</fullName>
    </submittedName>
</protein>
<reference evidence="2" key="1">
    <citation type="submission" date="2023-07" db="EMBL/GenBank/DDBJ databases">
        <title>30 novel species of actinomycetes from the DSMZ collection.</title>
        <authorList>
            <person name="Nouioui I."/>
        </authorList>
    </citation>
    <scope>NUCLEOTIDE SEQUENCE [LARGE SCALE GENOMIC DNA]</scope>
    <source>
        <strain evidence="2">DSM 41635</strain>
    </source>
</reference>
<dbReference type="EMBL" id="JAVRFB010000005">
    <property type="protein sequence ID" value="MDT0401933.1"/>
    <property type="molecule type" value="Genomic_DNA"/>
</dbReference>
<comment type="caution">
    <text evidence="1">The sequence shown here is derived from an EMBL/GenBank/DDBJ whole genome shotgun (WGS) entry which is preliminary data.</text>
</comment>
<evidence type="ECO:0000313" key="2">
    <source>
        <dbReference type="Proteomes" id="UP001180503"/>
    </source>
</evidence>
<dbReference type="RefSeq" id="WP_311709673.1">
    <property type="nucleotide sequence ID" value="NZ_JAVRFB010000005.1"/>
</dbReference>